<dbReference type="Gene3D" id="3.40.50.1110">
    <property type="entry name" value="SGNH hydrolase"/>
    <property type="match status" value="1"/>
</dbReference>
<dbReference type="Proteomes" id="UP000295388">
    <property type="component" value="Unassembled WGS sequence"/>
</dbReference>
<dbReference type="Gene3D" id="2.60.120.260">
    <property type="entry name" value="Galactose-binding domain-like"/>
    <property type="match status" value="1"/>
</dbReference>
<dbReference type="InterPro" id="IPR052762">
    <property type="entry name" value="PCW_deacetylase/CE"/>
</dbReference>
<dbReference type="AlphaFoldDB" id="A0A4R6J496"/>
<proteinExistence type="predicted"/>
<accession>A0A4R6J496</accession>
<organism evidence="2 3">
    <name type="scientific">Kribbella caucasensis</name>
    <dbReference type="NCBI Taxonomy" id="2512215"/>
    <lineage>
        <taxon>Bacteria</taxon>
        <taxon>Bacillati</taxon>
        <taxon>Actinomycetota</taxon>
        <taxon>Actinomycetes</taxon>
        <taxon>Propionibacteriales</taxon>
        <taxon>Kribbellaceae</taxon>
        <taxon>Kribbella</taxon>
    </lineage>
</organism>
<protein>
    <submittedName>
        <fullName evidence="2">Lysophospholipase L1-like esterase</fullName>
    </submittedName>
</protein>
<evidence type="ECO:0000259" key="1">
    <source>
        <dbReference type="Pfam" id="PF13472"/>
    </source>
</evidence>
<sequence length="326" mass="34661">MVAFVPGEVVAPGDPRVLLEGQWGTEPGLAITVNSGSRISFGFSGTGVQVLFDADGLTVAPHLWVSVDDAEPELWLIDRPVLELTAEDGRHTVEIVVKDVNEHVNRWNPPFESAVVFAGLVLDATTTLRLGAQPGGPRLEFYGDSITQGVRAVSADPGSSGADGTRSYAYLTARAFGATSYQVGFGRQGIVRPGNGQVPGGLESFGWNYAGSKVDRIADPDVVIINLGVNDESLSTAEYADYLTRVRTAYRSSTIVALSPFNGKHATEIETAVKSTDDPNLHYVSTAGWITPADCTDGLHPSTDGHAKLAGNLIPALERLTTLTRR</sequence>
<dbReference type="PANTHER" id="PTHR37834:SF2">
    <property type="entry name" value="ESTERASE, SGNH HYDROLASE-TYPE"/>
    <property type="match status" value="1"/>
</dbReference>
<evidence type="ECO:0000313" key="2">
    <source>
        <dbReference type="EMBL" id="TDO30189.1"/>
    </source>
</evidence>
<keyword evidence="3" id="KW-1185">Reference proteome</keyword>
<dbReference type="SUPFAM" id="SSF52266">
    <property type="entry name" value="SGNH hydrolase"/>
    <property type="match status" value="1"/>
</dbReference>
<dbReference type="InterPro" id="IPR036514">
    <property type="entry name" value="SGNH_hydro_sf"/>
</dbReference>
<gene>
    <name evidence="2" type="ORF">EV643_14020</name>
</gene>
<dbReference type="InterPro" id="IPR013830">
    <property type="entry name" value="SGNH_hydro"/>
</dbReference>
<feature type="domain" description="SGNH hydrolase-type esterase" evidence="1">
    <location>
        <begin position="141"/>
        <end position="307"/>
    </location>
</feature>
<dbReference type="Pfam" id="PF13472">
    <property type="entry name" value="Lipase_GDSL_2"/>
    <property type="match status" value="1"/>
</dbReference>
<reference evidence="2 3" key="1">
    <citation type="submission" date="2019-03" db="EMBL/GenBank/DDBJ databases">
        <title>Genomic Encyclopedia of Type Strains, Phase III (KMG-III): the genomes of soil and plant-associated and newly described type strains.</title>
        <authorList>
            <person name="Whitman W."/>
        </authorList>
    </citation>
    <scope>NUCLEOTIDE SEQUENCE [LARGE SCALE GENOMIC DNA]</scope>
    <source>
        <strain evidence="2 3">VKM Ac-2527</strain>
    </source>
</reference>
<name>A0A4R6J496_9ACTN</name>
<dbReference type="EMBL" id="SNWQ01000040">
    <property type="protein sequence ID" value="TDO30189.1"/>
    <property type="molecule type" value="Genomic_DNA"/>
</dbReference>
<comment type="caution">
    <text evidence="2">The sequence shown here is derived from an EMBL/GenBank/DDBJ whole genome shotgun (WGS) entry which is preliminary data.</text>
</comment>
<evidence type="ECO:0000313" key="3">
    <source>
        <dbReference type="Proteomes" id="UP000295388"/>
    </source>
</evidence>
<dbReference type="PANTHER" id="PTHR37834">
    <property type="entry name" value="GDSL-LIKE LIPASE/ACYLHYDROLASE DOMAIN PROTEIN (AFU_ORTHOLOGUE AFUA_2G00620)"/>
    <property type="match status" value="1"/>
</dbReference>